<name>A0AA39WKJ6_9PEZI</name>
<sequence>MDAFVDAVKQLGLKQAQHILFTAAVKPTVEYTIKACSRLLKGVDDKAIYAELKALQKILDGKVKIISPSIDLIEFKSGRGNVFLESALPLAKALHRDITRLGKRLDNAATYEENLRLVGEVTPDQRTLSAHRVELQLIIEDIKALLARIDRDVPAILLAITNSGEKMNSALSPGMSPSRMMQASWLLNFADWQFGSIGQPVQVGPPFTLSLYMLFRGHAIPQKRKSSDSLTNRESLGDTKINGEPYGLGERDRKPIWQEVIHKARVRLVRTPADWTFDPAQGYCSKASPGPAVAEDSSSSALTILGSPGQYSYHLEIIEDLDDGRAHDDDGQNAGPYDDMPLAGIRESIPIYQVAKIFYTDTGRLLNIRDTGDGDDNPVLLLKRDASAKTPNRLREEWLDDSDESESGTEDEESDDQLSVDRQLRGESEAYEASVGEKAGSPPGYLPKHVDLEWLALEVFTEDEEEGEESEEEEDPCDDKSDGTPRKPANKPKQKSINRRSSVDSYLMGHLRRMSRQSSSAVSQTYPGEVVQSGAGPDAGQGNPPKSPFGPVMTSLSLLEMLIRLTSLQEFQQTPHLAIPDHILTFFLDETSTTGLQQGEAQWAVRNEAKRRVGFDPYADTPNK</sequence>
<accession>A0AA39WKJ6</accession>
<dbReference type="AlphaFoldDB" id="A0AA39WKJ6"/>
<comment type="caution">
    <text evidence="2">The sequence shown here is derived from an EMBL/GenBank/DDBJ whole genome shotgun (WGS) entry which is preliminary data.</text>
</comment>
<dbReference type="PANTHER" id="PTHR31010:SF2">
    <property type="entry name" value="RAN-SPECIFIC GTPASE-ACTIVATING PROTEIN 30"/>
    <property type="match status" value="1"/>
</dbReference>
<feature type="compositionally biased region" description="Polar residues" evidence="1">
    <location>
        <begin position="516"/>
        <end position="526"/>
    </location>
</feature>
<dbReference type="EMBL" id="JAULSU010000005">
    <property type="protein sequence ID" value="KAK0617118.1"/>
    <property type="molecule type" value="Genomic_DNA"/>
</dbReference>
<feature type="compositionally biased region" description="Acidic residues" evidence="1">
    <location>
        <begin position="398"/>
        <end position="418"/>
    </location>
</feature>
<dbReference type="Pfam" id="PF05508">
    <property type="entry name" value="Ran-binding"/>
    <property type="match status" value="1"/>
</dbReference>
<evidence type="ECO:0000313" key="3">
    <source>
        <dbReference type="Proteomes" id="UP001175000"/>
    </source>
</evidence>
<dbReference type="GO" id="GO:0005634">
    <property type="term" value="C:nucleus"/>
    <property type="evidence" value="ECO:0007669"/>
    <property type="project" value="TreeGrafter"/>
</dbReference>
<feature type="region of interest" description="Disordered" evidence="1">
    <location>
        <begin position="393"/>
        <end position="447"/>
    </location>
</feature>
<dbReference type="Proteomes" id="UP001175000">
    <property type="component" value="Unassembled WGS sequence"/>
</dbReference>
<proteinExistence type="predicted"/>
<feature type="region of interest" description="Disordered" evidence="1">
    <location>
        <begin position="224"/>
        <end position="247"/>
    </location>
</feature>
<feature type="compositionally biased region" description="Acidic residues" evidence="1">
    <location>
        <begin position="461"/>
        <end position="477"/>
    </location>
</feature>
<dbReference type="PANTHER" id="PTHR31010">
    <property type="entry name" value="RAN-SPECIFIC GTPASE-ACTIVATING PROTEIN 30-RELATED"/>
    <property type="match status" value="1"/>
</dbReference>
<evidence type="ECO:0000256" key="1">
    <source>
        <dbReference type="SAM" id="MobiDB-lite"/>
    </source>
</evidence>
<reference evidence="2" key="1">
    <citation type="submission" date="2023-06" db="EMBL/GenBank/DDBJ databases">
        <title>Genome-scale phylogeny and comparative genomics of the fungal order Sordariales.</title>
        <authorList>
            <consortium name="Lawrence Berkeley National Laboratory"/>
            <person name="Hensen N."/>
            <person name="Bonometti L."/>
            <person name="Westerberg I."/>
            <person name="Brannstrom I.O."/>
            <person name="Guillou S."/>
            <person name="Cros-Aarteil S."/>
            <person name="Calhoun S."/>
            <person name="Haridas S."/>
            <person name="Kuo A."/>
            <person name="Mondo S."/>
            <person name="Pangilinan J."/>
            <person name="Riley R."/>
            <person name="Labutti K."/>
            <person name="Andreopoulos B."/>
            <person name="Lipzen A."/>
            <person name="Chen C."/>
            <person name="Yanf M."/>
            <person name="Daum C."/>
            <person name="Ng V."/>
            <person name="Clum A."/>
            <person name="Steindorff A."/>
            <person name="Ohm R."/>
            <person name="Martin F."/>
            <person name="Silar P."/>
            <person name="Natvig D."/>
            <person name="Lalanne C."/>
            <person name="Gautier V."/>
            <person name="Ament-Velasquez S.L."/>
            <person name="Kruys A."/>
            <person name="Hutchinson M.I."/>
            <person name="Powell A.J."/>
            <person name="Barry K."/>
            <person name="Miller A.N."/>
            <person name="Grigoriev I.V."/>
            <person name="Debuchy R."/>
            <person name="Gladieux P."/>
            <person name="Thoren M.H."/>
            <person name="Johannesson H."/>
        </authorList>
    </citation>
    <scope>NUCLEOTIDE SEQUENCE</scope>
    <source>
        <strain evidence="2">CBS 606.72</strain>
    </source>
</reference>
<keyword evidence="3" id="KW-1185">Reference proteome</keyword>
<dbReference type="GO" id="GO:0005737">
    <property type="term" value="C:cytoplasm"/>
    <property type="evidence" value="ECO:0007669"/>
    <property type="project" value="TreeGrafter"/>
</dbReference>
<dbReference type="GO" id="GO:0030695">
    <property type="term" value="F:GTPase regulator activity"/>
    <property type="evidence" value="ECO:0007669"/>
    <property type="project" value="TreeGrafter"/>
</dbReference>
<gene>
    <name evidence="2" type="ORF">B0T14DRAFT_524449</name>
</gene>
<feature type="compositionally biased region" description="Basic residues" evidence="1">
    <location>
        <begin position="488"/>
        <end position="498"/>
    </location>
</feature>
<feature type="region of interest" description="Disordered" evidence="1">
    <location>
        <begin position="461"/>
        <end position="550"/>
    </location>
</feature>
<organism evidence="2 3">
    <name type="scientific">Immersiella caudata</name>
    <dbReference type="NCBI Taxonomy" id="314043"/>
    <lineage>
        <taxon>Eukaryota</taxon>
        <taxon>Fungi</taxon>
        <taxon>Dikarya</taxon>
        <taxon>Ascomycota</taxon>
        <taxon>Pezizomycotina</taxon>
        <taxon>Sordariomycetes</taxon>
        <taxon>Sordariomycetidae</taxon>
        <taxon>Sordariales</taxon>
        <taxon>Lasiosphaeriaceae</taxon>
        <taxon>Immersiella</taxon>
    </lineage>
</organism>
<protein>
    <submittedName>
        <fullName evidence="2">RanGTP-binding protein-domain-containing protein</fullName>
    </submittedName>
</protein>
<evidence type="ECO:0000313" key="2">
    <source>
        <dbReference type="EMBL" id="KAK0617118.1"/>
    </source>
</evidence>
<dbReference type="InterPro" id="IPR008812">
    <property type="entry name" value="Ran_GTP-bd-rel"/>
</dbReference>